<organism evidence="2 3">
    <name type="scientific">Actinomadura mexicana</name>
    <dbReference type="NCBI Taxonomy" id="134959"/>
    <lineage>
        <taxon>Bacteria</taxon>
        <taxon>Bacillati</taxon>
        <taxon>Actinomycetota</taxon>
        <taxon>Actinomycetes</taxon>
        <taxon>Streptosporangiales</taxon>
        <taxon>Thermomonosporaceae</taxon>
        <taxon>Actinomadura</taxon>
    </lineage>
</organism>
<dbReference type="AlphaFoldDB" id="A0A239EHX9"/>
<name>A0A239EHX9_9ACTN</name>
<evidence type="ECO:0000256" key="1">
    <source>
        <dbReference type="SAM" id="MobiDB-lite"/>
    </source>
</evidence>
<dbReference type="RefSeq" id="WP_089315789.1">
    <property type="nucleotide sequence ID" value="NZ_FZNP01000017.1"/>
</dbReference>
<dbReference type="Proteomes" id="UP000198420">
    <property type="component" value="Unassembled WGS sequence"/>
</dbReference>
<reference evidence="3" key="1">
    <citation type="submission" date="2017-06" db="EMBL/GenBank/DDBJ databases">
        <authorList>
            <person name="Varghese N."/>
            <person name="Submissions S."/>
        </authorList>
    </citation>
    <scope>NUCLEOTIDE SEQUENCE [LARGE SCALE GENOMIC DNA]</scope>
    <source>
        <strain evidence="3">DSM 44485</strain>
    </source>
</reference>
<feature type="region of interest" description="Disordered" evidence="1">
    <location>
        <begin position="1"/>
        <end position="72"/>
    </location>
</feature>
<proteinExistence type="predicted"/>
<protein>
    <submittedName>
        <fullName evidence="2">Uncharacterized protein</fullName>
    </submittedName>
</protein>
<sequence>MSDDLRATPAALDLLDRPPRPAEQGVVPEPGVPAHGLGRDGSLARVPGTASLLPAGHRNTDEAVLRPITRGA</sequence>
<dbReference type="EMBL" id="FZNP01000017">
    <property type="protein sequence ID" value="SNS43512.1"/>
    <property type="molecule type" value="Genomic_DNA"/>
</dbReference>
<evidence type="ECO:0000313" key="2">
    <source>
        <dbReference type="EMBL" id="SNS43512.1"/>
    </source>
</evidence>
<accession>A0A239EHX9</accession>
<gene>
    <name evidence="2" type="ORF">SAMN06265355_11759</name>
</gene>
<evidence type="ECO:0000313" key="3">
    <source>
        <dbReference type="Proteomes" id="UP000198420"/>
    </source>
</evidence>
<keyword evidence="3" id="KW-1185">Reference proteome</keyword>